<protein>
    <submittedName>
        <fullName evidence="2">Uncharacterized protein</fullName>
    </submittedName>
</protein>
<name>A0A128A338_9ARCH</name>
<dbReference type="AlphaFoldDB" id="A0A128A338"/>
<gene>
    <name evidence="2" type="ORF">NDEV_1005</name>
</gene>
<feature type="transmembrane region" description="Helical" evidence="1">
    <location>
        <begin position="26"/>
        <end position="44"/>
    </location>
</feature>
<feature type="transmembrane region" description="Helical" evidence="1">
    <location>
        <begin position="71"/>
        <end position="90"/>
    </location>
</feature>
<dbReference type="EMBL" id="LN890280">
    <property type="protein sequence ID" value="CUR51770.1"/>
    <property type="molecule type" value="Genomic_DNA"/>
</dbReference>
<sequence>MIVFGVIAGIFLPVRMIFYAYFSAHWIGSLGLVSSLMFVLIFLAHKKKLGRFGVLFLHQLTKTIKGKSGKIAIVFSLVMIAYFASTLVWIERGNTIYLDEKHLVSQILFSNYDTNKMNPDDIHKIMNLKQANTVLDGSNVNYADRIISMTYAIMNDMMGGWMVNLDMILLVEQFEFLGFVILYRKIYSPSKTLLTN</sequence>
<keyword evidence="1" id="KW-0812">Transmembrane</keyword>
<evidence type="ECO:0000313" key="2">
    <source>
        <dbReference type="EMBL" id="CUR51770.1"/>
    </source>
</evidence>
<dbReference type="KEGG" id="ndv:NDEV_1005"/>
<evidence type="ECO:0000256" key="1">
    <source>
        <dbReference type="SAM" id="Phobius"/>
    </source>
</evidence>
<keyword evidence="1" id="KW-1133">Transmembrane helix</keyword>
<keyword evidence="1" id="KW-0472">Membrane</keyword>
<feature type="transmembrane region" description="Helical" evidence="1">
    <location>
        <begin position="161"/>
        <end position="183"/>
    </location>
</feature>
<accession>A0A128A338</accession>
<keyword evidence="3" id="KW-1185">Reference proteome</keyword>
<proteinExistence type="predicted"/>
<evidence type="ECO:0000313" key="3">
    <source>
        <dbReference type="Proteomes" id="UP000196239"/>
    </source>
</evidence>
<reference evidence="3" key="1">
    <citation type="submission" date="2015-10" db="EMBL/GenBank/DDBJ databases">
        <authorList>
            <person name="Lehtovirta-Morley L.E."/>
            <person name="Vieille C."/>
        </authorList>
    </citation>
    <scope>NUCLEOTIDE SEQUENCE [LARGE SCALE GENOMIC DNA]</scope>
</reference>
<dbReference type="Proteomes" id="UP000196239">
    <property type="component" value="Chromosome 1"/>
</dbReference>
<organism evidence="2 3">
    <name type="scientific">Nitrosotalea devaniterrae</name>
    <dbReference type="NCBI Taxonomy" id="1078905"/>
    <lineage>
        <taxon>Archaea</taxon>
        <taxon>Nitrososphaerota</taxon>
        <taxon>Nitrososphaeria</taxon>
        <taxon>Nitrosotaleales</taxon>
        <taxon>Nitrosotaleaceae</taxon>
        <taxon>Nitrosotalea</taxon>
    </lineage>
</organism>